<dbReference type="Pfam" id="PF03466">
    <property type="entry name" value="LysR_substrate"/>
    <property type="match status" value="1"/>
</dbReference>
<evidence type="ECO:0000313" key="5">
    <source>
        <dbReference type="EMBL" id="GAH06759.1"/>
    </source>
</evidence>
<dbReference type="AlphaFoldDB" id="X1DP36"/>
<dbReference type="PANTHER" id="PTHR30126:SF5">
    <property type="entry name" value="HTH-TYPE TRANSCRIPTIONAL ACTIVATOR CMPR"/>
    <property type="match status" value="1"/>
</dbReference>
<dbReference type="Gene3D" id="3.40.190.290">
    <property type="match status" value="1"/>
</dbReference>
<gene>
    <name evidence="5" type="ORF">S01H4_57361</name>
</gene>
<comment type="caution">
    <text evidence="5">The sequence shown here is derived from an EMBL/GenBank/DDBJ whole genome shotgun (WGS) entry which is preliminary data.</text>
</comment>
<evidence type="ECO:0000259" key="4">
    <source>
        <dbReference type="Pfam" id="PF03466"/>
    </source>
</evidence>
<dbReference type="GO" id="GO:0006355">
    <property type="term" value="P:regulation of DNA-templated transcription"/>
    <property type="evidence" value="ECO:0007669"/>
    <property type="project" value="TreeGrafter"/>
</dbReference>
<accession>X1DP36</accession>
<dbReference type="PANTHER" id="PTHR30126">
    <property type="entry name" value="HTH-TYPE TRANSCRIPTIONAL REGULATOR"/>
    <property type="match status" value="1"/>
</dbReference>
<dbReference type="EMBL" id="BART01033356">
    <property type="protein sequence ID" value="GAH06759.1"/>
    <property type="molecule type" value="Genomic_DNA"/>
</dbReference>
<dbReference type="SUPFAM" id="SSF53850">
    <property type="entry name" value="Periplasmic binding protein-like II"/>
    <property type="match status" value="1"/>
</dbReference>
<proteinExistence type="inferred from homology"/>
<evidence type="ECO:0000256" key="3">
    <source>
        <dbReference type="ARBA" id="ARBA00023163"/>
    </source>
</evidence>
<reference evidence="5" key="1">
    <citation type="journal article" date="2014" name="Front. Microbiol.">
        <title>High frequency of phylogenetically diverse reductive dehalogenase-homologous genes in deep subseafloor sedimentary metagenomes.</title>
        <authorList>
            <person name="Kawai M."/>
            <person name="Futagami T."/>
            <person name="Toyoda A."/>
            <person name="Takaki Y."/>
            <person name="Nishi S."/>
            <person name="Hori S."/>
            <person name="Arai W."/>
            <person name="Tsubouchi T."/>
            <person name="Morono Y."/>
            <person name="Uchiyama I."/>
            <person name="Ito T."/>
            <person name="Fujiyama A."/>
            <person name="Inagaki F."/>
            <person name="Takami H."/>
        </authorList>
    </citation>
    <scope>NUCLEOTIDE SEQUENCE</scope>
    <source>
        <strain evidence="5">Expedition CK06-06</strain>
    </source>
</reference>
<keyword evidence="3" id="KW-0804">Transcription</keyword>
<dbReference type="GO" id="GO:0000976">
    <property type="term" value="F:transcription cis-regulatory region binding"/>
    <property type="evidence" value="ECO:0007669"/>
    <property type="project" value="TreeGrafter"/>
</dbReference>
<keyword evidence="2" id="KW-0805">Transcription regulation</keyword>
<feature type="non-terminal residue" evidence="5">
    <location>
        <position position="203"/>
    </location>
</feature>
<evidence type="ECO:0000256" key="1">
    <source>
        <dbReference type="ARBA" id="ARBA00009437"/>
    </source>
</evidence>
<feature type="domain" description="LysR substrate-binding" evidence="4">
    <location>
        <begin position="8"/>
        <end position="203"/>
    </location>
</feature>
<comment type="similarity">
    <text evidence="1">Belongs to the LysR transcriptional regulatory family.</text>
</comment>
<protein>
    <recommendedName>
        <fullName evidence="4">LysR substrate-binding domain-containing protein</fullName>
    </recommendedName>
</protein>
<name>X1DP36_9ZZZZ</name>
<organism evidence="5">
    <name type="scientific">marine sediment metagenome</name>
    <dbReference type="NCBI Taxonomy" id="412755"/>
    <lineage>
        <taxon>unclassified sequences</taxon>
        <taxon>metagenomes</taxon>
        <taxon>ecological metagenomes</taxon>
    </lineage>
</organism>
<sequence>MNSLATKDKRGHLKLAVANSLSSVAAIILGGFQKAFPEINISLVVGNRNQQIKALMENSIDLAITGSTPKEIAVESHVLLTTHILPIAAVDHPLVKEKNISLETIGQEKFIYGEIGSGTRVAMDHSLSAHHIDESHVEVSNNEMVKHCIQQGMGVGLLPKVAVEMEVKHHILSVLDVEGFPLDYQINLVHAKDKRLSLVAKEF</sequence>
<evidence type="ECO:0000256" key="2">
    <source>
        <dbReference type="ARBA" id="ARBA00023015"/>
    </source>
</evidence>
<dbReference type="InterPro" id="IPR005119">
    <property type="entry name" value="LysR_subst-bd"/>
</dbReference>